<feature type="compositionally biased region" description="Basic and acidic residues" evidence="1">
    <location>
        <begin position="119"/>
        <end position="128"/>
    </location>
</feature>
<gene>
    <name evidence="2" type="ORF">BN1211_0929</name>
</gene>
<reference evidence="3" key="1">
    <citation type="journal article" date="2015" name="J. Biotechnol.">
        <title>The structure of the Cyberlindnera jadinii genome and its relation to Candida utilis analyzed by the occurrence of single nucleotide polymorphisms.</title>
        <authorList>
            <person name="Rupp O."/>
            <person name="Brinkrolf K."/>
            <person name="Buerth C."/>
            <person name="Kunigo M."/>
            <person name="Schneider J."/>
            <person name="Jaenicke S."/>
            <person name="Goesmann A."/>
            <person name="Puehler A."/>
            <person name="Jaeger K.-E."/>
            <person name="Ernst J.F."/>
        </authorList>
    </citation>
    <scope>NUCLEOTIDE SEQUENCE [LARGE SCALE GENOMIC DNA]</scope>
    <source>
        <strain evidence="3">ATCC 18201 / CBS 1600 / BCRC 20928 / JCM 3617 / NBRC 0987 / NRRL Y-1542</strain>
    </source>
</reference>
<evidence type="ECO:0000256" key="1">
    <source>
        <dbReference type="SAM" id="MobiDB-lite"/>
    </source>
</evidence>
<organism evidence="2 3">
    <name type="scientific">Cyberlindnera jadinii (strain ATCC 18201 / CBS 1600 / BCRC 20928 / JCM 3617 / NBRC 0987 / NRRL Y-1542)</name>
    <name type="common">Torula yeast</name>
    <name type="synonym">Candida utilis</name>
    <dbReference type="NCBI Taxonomy" id="983966"/>
    <lineage>
        <taxon>Eukaryota</taxon>
        <taxon>Fungi</taxon>
        <taxon>Dikarya</taxon>
        <taxon>Ascomycota</taxon>
        <taxon>Saccharomycotina</taxon>
        <taxon>Saccharomycetes</taxon>
        <taxon>Phaffomycetales</taxon>
        <taxon>Phaffomycetaceae</taxon>
        <taxon>Cyberlindnera</taxon>
    </lineage>
</organism>
<feature type="compositionally biased region" description="Acidic residues" evidence="1">
    <location>
        <begin position="270"/>
        <end position="286"/>
    </location>
</feature>
<feature type="compositionally biased region" description="Basic and acidic residues" evidence="1">
    <location>
        <begin position="18"/>
        <end position="28"/>
    </location>
</feature>
<dbReference type="EMBL" id="CDQK01000001">
    <property type="protein sequence ID" value="CEP20942.1"/>
    <property type="molecule type" value="Genomic_DNA"/>
</dbReference>
<evidence type="ECO:0000313" key="3">
    <source>
        <dbReference type="Proteomes" id="UP000038830"/>
    </source>
</evidence>
<proteinExistence type="predicted"/>
<feature type="region of interest" description="Disordered" evidence="1">
    <location>
        <begin position="173"/>
        <end position="358"/>
    </location>
</feature>
<feature type="compositionally biased region" description="Low complexity" evidence="1">
    <location>
        <begin position="97"/>
        <end position="115"/>
    </location>
</feature>
<feature type="compositionally biased region" description="Polar residues" evidence="1">
    <location>
        <begin position="42"/>
        <end position="59"/>
    </location>
</feature>
<dbReference type="Proteomes" id="UP000038830">
    <property type="component" value="Unassembled WGS sequence"/>
</dbReference>
<sequence>MGSDGSKRRSLLFPFRSSKPESKFEVINRKKSPLAQHHPQAAVSTTIPSVPKQSISTIGSGKHVPVLTSSSAKPRISSAPEPKQRAPSPTSHHVLRPQSPHLPHLSPPHIHSPQLFARKSSESERDGYDSIQDIDIPRSSLDVMVDVPPVPDYNTKSFAPPLTIQGKPITMNKAASLPRRKPPSGFELHEPMMAHSSQESLSKVDSGLEAMAKPSVEIVNDPFRTVHSSNSKSLKEDTHPKENVSSFVSPNNEDEQKENFTHKTEPQLSESEDSESDFSFVNEDESLSGVFMPPSAPGLQLSRPASSSTADFYDAQDTVETSDVNIDSVTSDMNNVQLTGDESQQDSGNEGDQSSVEVKPLNFIERHRVRPWGLYLL</sequence>
<feature type="region of interest" description="Disordered" evidence="1">
    <location>
        <begin position="1"/>
        <end position="134"/>
    </location>
</feature>
<evidence type="ECO:0000313" key="2">
    <source>
        <dbReference type="EMBL" id="CEP20942.1"/>
    </source>
</evidence>
<feature type="compositionally biased region" description="Basic and acidic residues" evidence="1">
    <location>
        <begin position="233"/>
        <end position="242"/>
    </location>
</feature>
<feature type="compositionally biased region" description="Polar residues" evidence="1">
    <location>
        <begin position="318"/>
        <end position="356"/>
    </location>
</feature>
<dbReference type="AlphaFoldDB" id="A0A0H5C0F7"/>
<name>A0A0H5C0F7_CYBJN</name>
<accession>A0A0H5C0F7</accession>
<protein>
    <submittedName>
        <fullName evidence="2">Uncharacterized protein</fullName>
    </submittedName>
</protein>